<gene>
    <name evidence="1" type="ORF">EJ03DRAFT_351133</name>
</gene>
<evidence type="ECO:0000313" key="1">
    <source>
        <dbReference type="EMBL" id="KAF2769630.1"/>
    </source>
</evidence>
<sequence>MTTTQAPQGPAIDRVLAIPEVFELILREFNYKELFGILRVDRRFRRLILNTPQLLRAIYLKKNVSDNPNDWRLQVLNPLLNNTTEFLALSPAGSLHFRSSCIHGANDSNVFNVMCDFHSNVMDGSLVGGLLEKCPPSWTRMRVASTNVTVAITTILGFDKRQTITLSGEQTMGDVVAWLGKQKRHTAVKVRPHRIFGLVSSRQEEKLEVMINQEMGLEDTDAMRLQTQPENSTSKLYERKMEKLRWKKERGQLDSTVTDSSRVIVPRSSIIVPTQLREVGEDEWSDWERQYILEEPSDEHLHVL</sequence>
<proteinExistence type="predicted"/>
<dbReference type="SUPFAM" id="SSF81383">
    <property type="entry name" value="F-box domain"/>
    <property type="match status" value="1"/>
</dbReference>
<dbReference type="AlphaFoldDB" id="A0A6G1LAG5"/>
<name>A0A6G1LAG5_9PEZI</name>
<evidence type="ECO:0008006" key="3">
    <source>
        <dbReference type="Google" id="ProtNLM"/>
    </source>
</evidence>
<dbReference type="InterPro" id="IPR036047">
    <property type="entry name" value="F-box-like_dom_sf"/>
</dbReference>
<dbReference type="OrthoDB" id="10337835at2759"/>
<dbReference type="Proteomes" id="UP000799436">
    <property type="component" value="Unassembled WGS sequence"/>
</dbReference>
<keyword evidence="2" id="KW-1185">Reference proteome</keyword>
<accession>A0A6G1LAG5</accession>
<dbReference type="EMBL" id="ML995832">
    <property type="protein sequence ID" value="KAF2769630.1"/>
    <property type="molecule type" value="Genomic_DNA"/>
</dbReference>
<organism evidence="1 2">
    <name type="scientific">Teratosphaeria nubilosa</name>
    <dbReference type="NCBI Taxonomy" id="161662"/>
    <lineage>
        <taxon>Eukaryota</taxon>
        <taxon>Fungi</taxon>
        <taxon>Dikarya</taxon>
        <taxon>Ascomycota</taxon>
        <taxon>Pezizomycotina</taxon>
        <taxon>Dothideomycetes</taxon>
        <taxon>Dothideomycetidae</taxon>
        <taxon>Mycosphaerellales</taxon>
        <taxon>Teratosphaeriaceae</taxon>
        <taxon>Teratosphaeria</taxon>
    </lineage>
</organism>
<reference evidence="1" key="1">
    <citation type="journal article" date="2020" name="Stud. Mycol.">
        <title>101 Dothideomycetes genomes: a test case for predicting lifestyles and emergence of pathogens.</title>
        <authorList>
            <person name="Haridas S."/>
            <person name="Albert R."/>
            <person name="Binder M."/>
            <person name="Bloem J."/>
            <person name="Labutti K."/>
            <person name="Salamov A."/>
            <person name="Andreopoulos B."/>
            <person name="Baker S."/>
            <person name="Barry K."/>
            <person name="Bills G."/>
            <person name="Bluhm B."/>
            <person name="Cannon C."/>
            <person name="Castanera R."/>
            <person name="Culley D."/>
            <person name="Daum C."/>
            <person name="Ezra D."/>
            <person name="Gonzalez J."/>
            <person name="Henrissat B."/>
            <person name="Kuo A."/>
            <person name="Liang C."/>
            <person name="Lipzen A."/>
            <person name="Lutzoni F."/>
            <person name="Magnuson J."/>
            <person name="Mondo S."/>
            <person name="Nolan M."/>
            <person name="Ohm R."/>
            <person name="Pangilinan J."/>
            <person name="Park H.-J."/>
            <person name="Ramirez L."/>
            <person name="Alfaro M."/>
            <person name="Sun H."/>
            <person name="Tritt A."/>
            <person name="Yoshinaga Y."/>
            <person name="Zwiers L.-H."/>
            <person name="Turgeon B."/>
            <person name="Goodwin S."/>
            <person name="Spatafora J."/>
            <person name="Crous P."/>
            <person name="Grigoriev I."/>
        </authorList>
    </citation>
    <scope>NUCLEOTIDE SEQUENCE</scope>
    <source>
        <strain evidence="1">CBS 116005</strain>
    </source>
</reference>
<evidence type="ECO:0000313" key="2">
    <source>
        <dbReference type="Proteomes" id="UP000799436"/>
    </source>
</evidence>
<protein>
    <recommendedName>
        <fullName evidence="3">F-box domain-containing protein</fullName>
    </recommendedName>
</protein>